<name>A0ABU9KES9_9BACI</name>
<dbReference type="SUPFAM" id="SSF69618">
    <property type="entry name" value="HemD-like"/>
    <property type="match status" value="1"/>
</dbReference>
<dbReference type="Pfam" id="PF02602">
    <property type="entry name" value="HEM4"/>
    <property type="match status" value="1"/>
</dbReference>
<evidence type="ECO:0000256" key="6">
    <source>
        <dbReference type="ARBA" id="ARBA00037589"/>
    </source>
</evidence>
<organism evidence="11 12">
    <name type="scientific">Rossellomorea oryzaecorticis</name>
    <dbReference type="NCBI Taxonomy" id="1396505"/>
    <lineage>
        <taxon>Bacteria</taxon>
        <taxon>Bacillati</taxon>
        <taxon>Bacillota</taxon>
        <taxon>Bacilli</taxon>
        <taxon>Bacillales</taxon>
        <taxon>Bacillaceae</taxon>
        <taxon>Rossellomorea</taxon>
    </lineage>
</organism>
<evidence type="ECO:0000259" key="10">
    <source>
        <dbReference type="Pfam" id="PF02602"/>
    </source>
</evidence>
<dbReference type="EMBL" id="JBBYAF010000064">
    <property type="protein sequence ID" value="MEL3974625.1"/>
    <property type="molecule type" value="Genomic_DNA"/>
</dbReference>
<feature type="domain" description="Tetrapyrrole biosynthesis uroporphyrinogen III synthase" evidence="10">
    <location>
        <begin position="23"/>
        <end position="251"/>
    </location>
</feature>
<comment type="similarity">
    <text evidence="2 9">Belongs to the uroporphyrinogen-III synthase family.</text>
</comment>
<comment type="pathway">
    <text evidence="1 9">Porphyrin-containing compound metabolism; protoporphyrin-IX biosynthesis; coproporphyrinogen-III from 5-aminolevulinate: step 3/4.</text>
</comment>
<comment type="catalytic activity">
    <reaction evidence="8 9">
        <text>hydroxymethylbilane = uroporphyrinogen III + H2O</text>
        <dbReference type="Rhea" id="RHEA:18965"/>
        <dbReference type="ChEBI" id="CHEBI:15377"/>
        <dbReference type="ChEBI" id="CHEBI:57308"/>
        <dbReference type="ChEBI" id="CHEBI:57845"/>
        <dbReference type="EC" id="4.2.1.75"/>
    </reaction>
</comment>
<evidence type="ECO:0000256" key="7">
    <source>
        <dbReference type="ARBA" id="ARBA00040167"/>
    </source>
</evidence>
<evidence type="ECO:0000256" key="5">
    <source>
        <dbReference type="ARBA" id="ARBA00023244"/>
    </source>
</evidence>
<evidence type="ECO:0000256" key="9">
    <source>
        <dbReference type="RuleBase" id="RU366031"/>
    </source>
</evidence>
<dbReference type="Gene3D" id="3.40.50.10090">
    <property type="match status" value="2"/>
</dbReference>
<proteinExistence type="inferred from homology"/>
<comment type="caution">
    <text evidence="11">The sequence shown here is derived from an EMBL/GenBank/DDBJ whole genome shotgun (WGS) entry which is preliminary data.</text>
</comment>
<comment type="function">
    <text evidence="6 9">Catalyzes cyclization of the linear tetrapyrrole, hydroxymethylbilane, to the macrocyclic uroporphyrinogen III.</text>
</comment>
<dbReference type="GO" id="GO:0004852">
    <property type="term" value="F:uroporphyrinogen-III synthase activity"/>
    <property type="evidence" value="ECO:0007669"/>
    <property type="project" value="UniProtKB-EC"/>
</dbReference>
<sequence>MNGEKPLEQIKVLITRGKEGANELSSLIEGKGGIPIVTPLLDFKSYDDPSENSFLSSLHNYEWIVFTSKNGVAFFLDKLKDHNIKTETLSAIKYAAVGTKTEKFCEKHGLPVSFVPDDFTGDDFVHQFISEQKPAGNVLIPKGNLARNVIANELTEAEVNCDEWIVYETVLPPENIIKLKEVISEGRVDILTFTSSSTVHHFMKVIDSFSLHGNIRNLPAACIGPLTKQTAEEYGLHVKICPNTYTVDEMVTEIIQYAAAAKDKP</sequence>
<keyword evidence="5 9" id="KW-0627">Porphyrin biosynthesis</keyword>
<gene>
    <name evidence="11" type="ORF">AAEO50_20255</name>
</gene>
<dbReference type="InterPro" id="IPR039793">
    <property type="entry name" value="UROS/Hem4"/>
</dbReference>
<dbReference type="RefSeq" id="WP_341986169.1">
    <property type="nucleotide sequence ID" value="NZ_JBBYAF010000064.1"/>
</dbReference>
<dbReference type="CDD" id="cd06578">
    <property type="entry name" value="HemD"/>
    <property type="match status" value="1"/>
</dbReference>
<dbReference type="PANTHER" id="PTHR38042:SF1">
    <property type="entry name" value="UROPORPHYRINOGEN-III SYNTHASE, CHLOROPLASTIC"/>
    <property type="match status" value="1"/>
</dbReference>
<evidence type="ECO:0000256" key="8">
    <source>
        <dbReference type="ARBA" id="ARBA00048617"/>
    </source>
</evidence>
<accession>A0ABU9KES9</accession>
<evidence type="ECO:0000256" key="4">
    <source>
        <dbReference type="ARBA" id="ARBA00023239"/>
    </source>
</evidence>
<dbReference type="PANTHER" id="PTHR38042">
    <property type="entry name" value="UROPORPHYRINOGEN-III SYNTHASE, CHLOROPLASTIC"/>
    <property type="match status" value="1"/>
</dbReference>
<protein>
    <recommendedName>
        <fullName evidence="7 9">Uroporphyrinogen-III synthase</fullName>
        <ecNumber evidence="3 9">4.2.1.75</ecNumber>
    </recommendedName>
</protein>
<evidence type="ECO:0000313" key="11">
    <source>
        <dbReference type="EMBL" id="MEL3974625.1"/>
    </source>
</evidence>
<evidence type="ECO:0000256" key="3">
    <source>
        <dbReference type="ARBA" id="ARBA00013109"/>
    </source>
</evidence>
<dbReference type="EC" id="4.2.1.75" evidence="3 9"/>
<dbReference type="InterPro" id="IPR036108">
    <property type="entry name" value="4pyrrol_syn_uPrphyn_synt_sf"/>
</dbReference>
<evidence type="ECO:0000256" key="2">
    <source>
        <dbReference type="ARBA" id="ARBA00008133"/>
    </source>
</evidence>
<evidence type="ECO:0000313" key="12">
    <source>
        <dbReference type="Proteomes" id="UP001389717"/>
    </source>
</evidence>
<dbReference type="InterPro" id="IPR003754">
    <property type="entry name" value="4pyrrol_synth_uPrphyn_synth"/>
</dbReference>
<evidence type="ECO:0000256" key="1">
    <source>
        <dbReference type="ARBA" id="ARBA00004772"/>
    </source>
</evidence>
<keyword evidence="12" id="KW-1185">Reference proteome</keyword>
<reference evidence="11 12" key="1">
    <citation type="submission" date="2024-04" db="EMBL/GenBank/DDBJ databases">
        <title>Bacillus oryzaecorticis sp. nov., a moderately halophilic bacterium isolated from rice husks.</title>
        <authorList>
            <person name="Zhu H.-S."/>
        </authorList>
    </citation>
    <scope>NUCLEOTIDE SEQUENCE [LARGE SCALE GENOMIC DNA]</scope>
    <source>
        <strain evidence="11 12">ZC255</strain>
    </source>
</reference>
<dbReference type="Proteomes" id="UP001389717">
    <property type="component" value="Unassembled WGS sequence"/>
</dbReference>
<keyword evidence="4 9" id="KW-0456">Lyase</keyword>